<evidence type="ECO:0000256" key="1">
    <source>
        <dbReference type="ARBA" id="ARBA00022468"/>
    </source>
</evidence>
<gene>
    <name evidence="4" type="ORF">Cvel_6515</name>
</gene>
<dbReference type="PANTHER" id="PTHR24113">
    <property type="entry name" value="RAN GTPASE-ACTIVATING PROTEIN 1"/>
    <property type="match status" value="1"/>
</dbReference>
<dbReference type="Gene3D" id="3.80.10.10">
    <property type="entry name" value="Ribonuclease Inhibitor"/>
    <property type="match status" value="2"/>
</dbReference>
<keyword evidence="3" id="KW-0677">Repeat</keyword>
<dbReference type="GO" id="GO:0005829">
    <property type="term" value="C:cytosol"/>
    <property type="evidence" value="ECO:0007669"/>
    <property type="project" value="TreeGrafter"/>
</dbReference>
<protein>
    <submittedName>
        <fullName evidence="4">Uncharacterized protein</fullName>
    </submittedName>
</protein>
<reference evidence="4" key="1">
    <citation type="submission" date="2014-11" db="EMBL/GenBank/DDBJ databases">
        <authorList>
            <person name="Otto D Thomas"/>
            <person name="Naeem Raeece"/>
        </authorList>
    </citation>
    <scope>NUCLEOTIDE SEQUENCE</scope>
</reference>
<name>A0A0G4HEK4_9ALVE</name>
<dbReference type="SUPFAM" id="SSF52047">
    <property type="entry name" value="RNI-like"/>
    <property type="match status" value="1"/>
</dbReference>
<dbReference type="SMART" id="SM00368">
    <property type="entry name" value="LRR_RI"/>
    <property type="match status" value="5"/>
</dbReference>
<dbReference type="GO" id="GO:0048471">
    <property type="term" value="C:perinuclear region of cytoplasm"/>
    <property type="evidence" value="ECO:0007669"/>
    <property type="project" value="TreeGrafter"/>
</dbReference>
<keyword evidence="2" id="KW-0433">Leucine-rich repeat</keyword>
<evidence type="ECO:0000256" key="3">
    <source>
        <dbReference type="ARBA" id="ARBA00022737"/>
    </source>
</evidence>
<dbReference type="PhylomeDB" id="A0A0G4HEK4"/>
<dbReference type="EMBL" id="CDMZ01002429">
    <property type="protein sequence ID" value="CEM42334.1"/>
    <property type="molecule type" value="Genomic_DNA"/>
</dbReference>
<dbReference type="VEuPathDB" id="CryptoDB:Cvel_6515"/>
<evidence type="ECO:0000256" key="2">
    <source>
        <dbReference type="ARBA" id="ARBA00022614"/>
    </source>
</evidence>
<dbReference type="GO" id="GO:0005096">
    <property type="term" value="F:GTPase activator activity"/>
    <property type="evidence" value="ECO:0007669"/>
    <property type="project" value="UniProtKB-KW"/>
</dbReference>
<sequence length="464" mass="50264">MTSTWNPLQPADAWMHRLCLALYAPSLQSLKELRLEGPGILQSDIRILAKTIGEGRLQGVEVMEVETSAEINDDGVVEFAGALRGAVVPLLGRLRLSGRGCQEKGVKALLAALSSADRPPIQTLHVSVRGLGSEEAEGICSGKYSEFLTSLEVLDGPSGQKDSAGKTFAEAALRAEKPLPLYVLEMDNGSWHVHSLMVASLFVDLLGNQKVSNCLKRLKILCSTEETEPHVDVFRSLLCAKLPQLRTLHVENTNLTEADAMPLNEALQKDLLPSLQSLNILGKSIGRVWMEGFGQAVSEGKLVGLEHLCLTRTRVGEGLEFLTVPLGRGSLPRLSSLCLPQCCVNDRGMAALAGAIRTNDFAELTKLRLDGNPFGEEGLRAFAEAILGRPTTLLVLQSLFFGSPQGNWEGRALATGLNAGRLPSLKTFILSRALQNRQPGESEEPLPMVAFKSRLSEKNNDFRA</sequence>
<evidence type="ECO:0000313" key="4">
    <source>
        <dbReference type="EMBL" id="CEM42334.1"/>
    </source>
</evidence>
<dbReference type="PANTHER" id="PTHR24113:SF12">
    <property type="entry name" value="RAN GTPASE-ACTIVATING PROTEIN 1"/>
    <property type="match status" value="1"/>
</dbReference>
<keyword evidence="1" id="KW-0343">GTPase activation</keyword>
<dbReference type="InterPro" id="IPR032675">
    <property type="entry name" value="LRR_dom_sf"/>
</dbReference>
<organism evidence="4">
    <name type="scientific">Chromera velia CCMP2878</name>
    <dbReference type="NCBI Taxonomy" id="1169474"/>
    <lineage>
        <taxon>Eukaryota</taxon>
        <taxon>Sar</taxon>
        <taxon>Alveolata</taxon>
        <taxon>Colpodellida</taxon>
        <taxon>Chromeraceae</taxon>
        <taxon>Chromera</taxon>
    </lineage>
</organism>
<accession>A0A0G4HEK4</accession>
<dbReference type="GO" id="GO:0006913">
    <property type="term" value="P:nucleocytoplasmic transport"/>
    <property type="evidence" value="ECO:0007669"/>
    <property type="project" value="TreeGrafter"/>
</dbReference>
<dbReference type="GO" id="GO:0005634">
    <property type="term" value="C:nucleus"/>
    <property type="evidence" value="ECO:0007669"/>
    <property type="project" value="TreeGrafter"/>
</dbReference>
<dbReference type="AlphaFoldDB" id="A0A0G4HEK4"/>
<proteinExistence type="predicted"/>
<dbReference type="GO" id="GO:0031267">
    <property type="term" value="F:small GTPase binding"/>
    <property type="evidence" value="ECO:0007669"/>
    <property type="project" value="TreeGrafter"/>
</dbReference>
<dbReference type="InterPro" id="IPR027038">
    <property type="entry name" value="RanGap"/>
</dbReference>